<dbReference type="InterPro" id="IPR017907">
    <property type="entry name" value="Znf_RING_CS"/>
</dbReference>
<evidence type="ECO:0000256" key="5">
    <source>
        <dbReference type="SAM" id="MobiDB-lite"/>
    </source>
</evidence>
<feature type="domain" description="RING-type" evidence="6">
    <location>
        <begin position="177"/>
        <end position="215"/>
    </location>
</feature>
<dbReference type="Pfam" id="PF00097">
    <property type="entry name" value="zf-C3HC4"/>
    <property type="match status" value="1"/>
</dbReference>
<keyword evidence="1" id="KW-0479">Metal-binding</keyword>
<dbReference type="Gene3D" id="3.30.40.10">
    <property type="entry name" value="Zinc/RING finger domain, C3HC4 (zinc finger)"/>
    <property type="match status" value="1"/>
</dbReference>
<dbReference type="PANTHER" id="PTHR47094:SF1">
    <property type="entry name" value="RING-TYPE E3 UBIQUITIN TRANSFERASE"/>
    <property type="match status" value="1"/>
</dbReference>
<keyword evidence="2 4" id="KW-0863">Zinc-finger</keyword>
<organism evidence="7 8">
    <name type="scientific">Amborella trichopoda</name>
    <dbReference type="NCBI Taxonomy" id="13333"/>
    <lineage>
        <taxon>Eukaryota</taxon>
        <taxon>Viridiplantae</taxon>
        <taxon>Streptophyta</taxon>
        <taxon>Embryophyta</taxon>
        <taxon>Tracheophyta</taxon>
        <taxon>Spermatophyta</taxon>
        <taxon>Magnoliopsida</taxon>
        <taxon>Amborellales</taxon>
        <taxon>Amborellaceae</taxon>
        <taxon>Amborella</taxon>
    </lineage>
</organism>
<accession>W1NR13</accession>
<evidence type="ECO:0000259" key="6">
    <source>
        <dbReference type="PROSITE" id="PS50089"/>
    </source>
</evidence>
<dbReference type="InterPro" id="IPR049627">
    <property type="entry name" value="SLX8"/>
</dbReference>
<dbReference type="AlphaFoldDB" id="W1NR13"/>
<evidence type="ECO:0000256" key="3">
    <source>
        <dbReference type="ARBA" id="ARBA00022833"/>
    </source>
</evidence>
<dbReference type="HOGENOM" id="CLU_072702_2_0_1"/>
<reference evidence="8" key="1">
    <citation type="journal article" date="2013" name="Science">
        <title>The Amborella genome and the evolution of flowering plants.</title>
        <authorList>
            <consortium name="Amborella Genome Project"/>
        </authorList>
    </citation>
    <scope>NUCLEOTIDE SEQUENCE [LARGE SCALE GENOMIC DNA]</scope>
</reference>
<dbReference type="GO" id="GO:0008270">
    <property type="term" value="F:zinc ion binding"/>
    <property type="evidence" value="ECO:0007669"/>
    <property type="project" value="UniProtKB-KW"/>
</dbReference>
<protein>
    <recommendedName>
        <fullName evidence="6">RING-type domain-containing protein</fullName>
    </recommendedName>
</protein>
<dbReference type="InterPro" id="IPR001841">
    <property type="entry name" value="Znf_RING"/>
</dbReference>
<name>W1NR13_AMBTC</name>
<dbReference type="PROSITE" id="PS00518">
    <property type="entry name" value="ZF_RING_1"/>
    <property type="match status" value="1"/>
</dbReference>
<sequence length="233" mass="25905">MNSRGCRRSSKENGRGSHRRKRESGIELNDTLSTETRVSEVPDRRRNSNSAQANGSRGSATNHQADYVMIDVDEMEDDCVVSSPRRFNEARNRSKRKERVPIMVDDEPIANHSGPSIDEMGRNVAFSTRSIKRRKNNPAGVRIITCDPDDGCGNGDPTVKESKQATAEVTPKEKFCCPICINTISEETTTVCGHIFCMGCIKTAIKAQGKCPTCRRKLTARSIHRIFLSSIKC</sequence>
<evidence type="ECO:0000256" key="2">
    <source>
        <dbReference type="ARBA" id="ARBA00022771"/>
    </source>
</evidence>
<feature type="compositionally biased region" description="Basic and acidic residues" evidence="5">
    <location>
        <begin position="37"/>
        <end position="46"/>
    </location>
</feature>
<dbReference type="InterPro" id="IPR013083">
    <property type="entry name" value="Znf_RING/FYVE/PHD"/>
</dbReference>
<dbReference type="STRING" id="13333.W1NR13"/>
<dbReference type="Proteomes" id="UP000017836">
    <property type="component" value="Unassembled WGS sequence"/>
</dbReference>
<gene>
    <name evidence="7" type="ORF">AMTR_s00117p00068520</name>
</gene>
<dbReference type="KEGG" id="atr:18425926"/>
<dbReference type="OrthoDB" id="6105938at2759"/>
<dbReference type="eggNOG" id="KOG0320">
    <property type="taxonomic scope" value="Eukaryota"/>
</dbReference>
<dbReference type="InterPro" id="IPR018957">
    <property type="entry name" value="Znf_C3HC4_RING-type"/>
</dbReference>
<dbReference type="Gramene" id="ERM97948">
    <property type="protein sequence ID" value="ERM97948"/>
    <property type="gene ID" value="AMTR_s00117p00068520"/>
</dbReference>
<dbReference type="GO" id="GO:0032183">
    <property type="term" value="F:SUMO binding"/>
    <property type="evidence" value="ECO:0000318"/>
    <property type="project" value="GO_Central"/>
</dbReference>
<evidence type="ECO:0000313" key="7">
    <source>
        <dbReference type="EMBL" id="ERM97948.1"/>
    </source>
</evidence>
<evidence type="ECO:0000256" key="4">
    <source>
        <dbReference type="PROSITE-ProRule" id="PRU00175"/>
    </source>
</evidence>
<dbReference type="EMBL" id="KI395608">
    <property type="protein sequence ID" value="ERM97948.1"/>
    <property type="molecule type" value="Genomic_DNA"/>
</dbReference>
<dbReference type="GO" id="GO:0061630">
    <property type="term" value="F:ubiquitin protein ligase activity"/>
    <property type="evidence" value="ECO:0007669"/>
    <property type="project" value="InterPro"/>
</dbReference>
<feature type="region of interest" description="Disordered" evidence="5">
    <location>
        <begin position="1"/>
        <end position="63"/>
    </location>
</feature>
<dbReference type="SMART" id="SM00184">
    <property type="entry name" value="RING"/>
    <property type="match status" value="1"/>
</dbReference>
<dbReference type="GO" id="GO:0006511">
    <property type="term" value="P:ubiquitin-dependent protein catabolic process"/>
    <property type="evidence" value="ECO:0000318"/>
    <property type="project" value="GO_Central"/>
</dbReference>
<dbReference type="SUPFAM" id="SSF57850">
    <property type="entry name" value="RING/U-box"/>
    <property type="match status" value="1"/>
</dbReference>
<dbReference type="PROSITE" id="PS50089">
    <property type="entry name" value="ZF_RING_2"/>
    <property type="match status" value="1"/>
</dbReference>
<dbReference type="OMA" id="IEPVFNC"/>
<evidence type="ECO:0000313" key="8">
    <source>
        <dbReference type="Proteomes" id="UP000017836"/>
    </source>
</evidence>
<keyword evidence="3" id="KW-0862">Zinc</keyword>
<feature type="compositionally biased region" description="Polar residues" evidence="5">
    <location>
        <begin position="48"/>
        <end position="63"/>
    </location>
</feature>
<evidence type="ECO:0000256" key="1">
    <source>
        <dbReference type="ARBA" id="ARBA00022723"/>
    </source>
</evidence>
<proteinExistence type="predicted"/>
<dbReference type="PANTHER" id="PTHR47094">
    <property type="entry name" value="ELFLESS, ISOFORM B"/>
    <property type="match status" value="1"/>
</dbReference>
<keyword evidence="8" id="KW-1185">Reference proteome</keyword>
<dbReference type="GO" id="GO:0005634">
    <property type="term" value="C:nucleus"/>
    <property type="evidence" value="ECO:0000318"/>
    <property type="project" value="GO_Central"/>
</dbReference>